<feature type="chain" id="PRO_5011613153" evidence="6">
    <location>
        <begin position="30"/>
        <end position="1170"/>
    </location>
</feature>
<dbReference type="EMBL" id="FOWZ01000003">
    <property type="protein sequence ID" value="SFP22129.1"/>
    <property type="molecule type" value="Genomic_DNA"/>
</dbReference>
<evidence type="ECO:0000256" key="2">
    <source>
        <dbReference type="ARBA" id="ARBA00023136"/>
    </source>
</evidence>
<evidence type="ECO:0000313" key="10">
    <source>
        <dbReference type="Proteomes" id="UP000199331"/>
    </source>
</evidence>
<dbReference type="STRING" id="604088.SAMN04488060_1914"/>
<feature type="region of interest" description="Disordered" evidence="5">
    <location>
        <begin position="831"/>
        <end position="859"/>
    </location>
</feature>
<dbReference type="Pfam" id="PF07715">
    <property type="entry name" value="Plug"/>
    <property type="match status" value="1"/>
</dbReference>
<dbReference type="PANTHER" id="PTHR47234">
    <property type="match status" value="1"/>
</dbReference>
<comment type="similarity">
    <text evidence="4">Belongs to the TonB-dependent receptor family.</text>
</comment>
<feature type="domain" description="TonB-dependent receptor plug" evidence="8">
    <location>
        <begin position="98"/>
        <end position="212"/>
    </location>
</feature>
<sequence>MRKIHTKTIRGLAFSASALALTAGSQAYAQDADCPEGQEEVAGECVIQSDGPDGVTTNDPTAQDVVDVTDTGATGQSAPGAIVVTGSRIKRDTYSSISPLQVITSEVENEAGLFDPSQILQRSESASGQQIDATFQGFVLDNGPGSQTLNLRGLGADRTLLLLNGRRLAPAGVEGAPSSPSINLLPGSLIDRYDLLLDGASSIYGSDAVAGVGNVILRKDFDGLELFARGEINPMGAGEDYTISAAYGINFDRGFIGLGAEFDHRDTIRLRDRDFFEGCDTEYEITDSGEIRTVNVRNDAIIRSQTGGDIGVRQDPCKSFVGAAAIIVPGLYDSVLFFQDANGNVGVPGGNTGIPNFSVRSDAFGDFRDDNNDGILDVDYADYNVAGLNPGQTFQSGQDLYNVMAYGEYTFPGEMNLTPFFEANYTRAEITSNNNGAGNIAVYAPRDNAFNPCNFSVNPNGVDCAAADNEFLGITGASFALPTGRDLAARSFFSIAGDRDNVEVTQEQYRGVIGLKGDLPFIAPSWTFEMAGVYSRSEGKSVRLGIREDKLAFALGVDPTADFNNDGIADRDGDGIADDYNGNASNPPLTGGACNAAGLANPELAAPDLLEGCVPVNIFAPSVYGLPFGDFATQAERDYVFSPKLFDTVYEQKLFSAFVTGDLFELPAGPVGAVFGVEYRHDKIDSQADFVTTNGLFIQFASDAGTTGDKSTKEAFAEIDIPLQSGKEWVRELDLNLSGRITDDEFYGTNYTYAIKAGWRPIDPLLLKFSYGTSFRAPNLRENFLGGRTGFGSIIDPCAVPPEAYDALGDGYNAENDDREQTTLDACRREGRDPTRVGISPLGTNSTQQASPEVLTGGSLDIDPETSRSITAGAAFEETFGDGFDVALGINYYDIKLKDSIISPSSQFIVNDCFTRQDGTRSPFCDRITYDTDADNTRLLISDIDSGFINLNQESVRGLDINANFGKEVALFGTLVDLGINVRANHLIERSNLFIGDNGDPSIDNDEGEFGFPKWTGRSTFTADVDKFRVTYAVRYTGPVEQQADGIDPLSDAFGRGPDGQPTGFDGNTCLGNGSGSNDPVTGEFIPDGIVPGDGVFCRDIGFADGQFLHSASVRYRAEKFTILVGVDNIFNTAPPLVDGNEVFAIANTAIGNGYDYDGREFFASITYEF</sequence>
<dbReference type="InterPro" id="IPR037066">
    <property type="entry name" value="Plug_dom_sf"/>
</dbReference>
<evidence type="ECO:0000256" key="3">
    <source>
        <dbReference type="ARBA" id="ARBA00023237"/>
    </source>
</evidence>
<evidence type="ECO:0000256" key="1">
    <source>
        <dbReference type="ARBA" id="ARBA00004442"/>
    </source>
</evidence>
<dbReference type="AlphaFoldDB" id="A0A1I5NK29"/>
<dbReference type="GO" id="GO:0009279">
    <property type="term" value="C:cell outer membrane"/>
    <property type="evidence" value="ECO:0007669"/>
    <property type="project" value="UniProtKB-SubCell"/>
</dbReference>
<dbReference type="Proteomes" id="UP000199331">
    <property type="component" value="Unassembled WGS sequence"/>
</dbReference>
<protein>
    <submittedName>
        <fullName evidence="9">TonB-dependent Receptor Plug Domain</fullName>
    </submittedName>
</protein>
<keyword evidence="10" id="KW-1185">Reference proteome</keyword>
<dbReference type="InterPro" id="IPR036942">
    <property type="entry name" value="Beta-barrel_TonB_sf"/>
</dbReference>
<feature type="domain" description="TonB-dependent receptor-like beta-barrel" evidence="7">
    <location>
        <begin position="636"/>
        <end position="1130"/>
    </location>
</feature>
<evidence type="ECO:0000256" key="6">
    <source>
        <dbReference type="SAM" id="SignalP"/>
    </source>
</evidence>
<feature type="compositionally biased region" description="Polar residues" evidence="5">
    <location>
        <begin position="842"/>
        <end position="851"/>
    </location>
</feature>
<evidence type="ECO:0000256" key="4">
    <source>
        <dbReference type="RuleBase" id="RU003357"/>
    </source>
</evidence>
<name>A0A1I5NK29_9SPHN</name>
<evidence type="ECO:0000259" key="8">
    <source>
        <dbReference type="Pfam" id="PF07715"/>
    </source>
</evidence>
<keyword evidence="2 4" id="KW-0472">Membrane</keyword>
<dbReference type="InterPro" id="IPR000531">
    <property type="entry name" value="Beta-barrel_TonB"/>
</dbReference>
<evidence type="ECO:0000256" key="5">
    <source>
        <dbReference type="SAM" id="MobiDB-lite"/>
    </source>
</evidence>
<dbReference type="RefSeq" id="WP_090480654.1">
    <property type="nucleotide sequence ID" value="NZ_FOWZ01000003.1"/>
</dbReference>
<keyword evidence="3" id="KW-0998">Cell outer membrane</keyword>
<dbReference type="InterPro" id="IPR012910">
    <property type="entry name" value="Plug_dom"/>
</dbReference>
<keyword evidence="4" id="KW-0798">TonB box</keyword>
<dbReference type="OrthoDB" id="7051241at2"/>
<accession>A0A1I5NK29</accession>
<organism evidence="9 10">
    <name type="scientific">Qipengyuania nanhaisediminis</name>
    <dbReference type="NCBI Taxonomy" id="604088"/>
    <lineage>
        <taxon>Bacteria</taxon>
        <taxon>Pseudomonadati</taxon>
        <taxon>Pseudomonadota</taxon>
        <taxon>Alphaproteobacteria</taxon>
        <taxon>Sphingomonadales</taxon>
        <taxon>Erythrobacteraceae</taxon>
        <taxon>Qipengyuania</taxon>
    </lineage>
</organism>
<dbReference type="SUPFAM" id="SSF56935">
    <property type="entry name" value="Porins"/>
    <property type="match status" value="1"/>
</dbReference>
<dbReference type="Pfam" id="PF00593">
    <property type="entry name" value="TonB_dep_Rec_b-barrel"/>
    <property type="match status" value="1"/>
</dbReference>
<evidence type="ECO:0000259" key="7">
    <source>
        <dbReference type="Pfam" id="PF00593"/>
    </source>
</evidence>
<dbReference type="Gene3D" id="2.170.130.10">
    <property type="entry name" value="TonB-dependent receptor, plug domain"/>
    <property type="match status" value="1"/>
</dbReference>
<proteinExistence type="inferred from homology"/>
<feature type="signal peptide" evidence="6">
    <location>
        <begin position="1"/>
        <end position="29"/>
    </location>
</feature>
<comment type="subcellular location">
    <subcellularLocation>
        <location evidence="1 4">Cell outer membrane</location>
    </subcellularLocation>
</comment>
<gene>
    <name evidence="9" type="ORF">SAMN04488060_1914</name>
</gene>
<evidence type="ECO:0000313" key="9">
    <source>
        <dbReference type="EMBL" id="SFP22129.1"/>
    </source>
</evidence>
<dbReference type="Gene3D" id="2.40.170.20">
    <property type="entry name" value="TonB-dependent receptor, beta-barrel domain"/>
    <property type="match status" value="1"/>
</dbReference>
<keyword evidence="9" id="KW-0675">Receptor</keyword>
<dbReference type="PANTHER" id="PTHR47234:SF1">
    <property type="entry name" value="TONB-DEPENDENT RECEPTOR"/>
    <property type="match status" value="1"/>
</dbReference>
<reference evidence="10" key="1">
    <citation type="submission" date="2016-10" db="EMBL/GenBank/DDBJ databases">
        <authorList>
            <person name="Varghese N."/>
            <person name="Submissions S."/>
        </authorList>
    </citation>
    <scope>NUCLEOTIDE SEQUENCE [LARGE SCALE GENOMIC DNA]</scope>
    <source>
        <strain evidence="10">CGMCC 1.7715</strain>
    </source>
</reference>
<keyword evidence="6" id="KW-0732">Signal</keyword>